<dbReference type="GO" id="GO:0003824">
    <property type="term" value="F:catalytic activity"/>
    <property type="evidence" value="ECO:0007669"/>
    <property type="project" value="InterPro"/>
</dbReference>
<keyword evidence="1" id="KW-0472">Membrane</keyword>
<evidence type="ECO:0000259" key="2">
    <source>
        <dbReference type="Pfam" id="PF03372"/>
    </source>
</evidence>
<feature type="transmembrane region" description="Helical" evidence="1">
    <location>
        <begin position="66"/>
        <end position="85"/>
    </location>
</feature>
<evidence type="ECO:0000256" key="1">
    <source>
        <dbReference type="SAM" id="Phobius"/>
    </source>
</evidence>
<proteinExistence type="predicted"/>
<dbReference type="InterPro" id="IPR036691">
    <property type="entry name" value="Endo/exonu/phosph_ase_sf"/>
</dbReference>
<sequence length="330" mass="36444">MKRYSFIAALICLLLGVGVSALAMVTSYYGWLIELERLSHFQAQYFMVAIALTIIILCLKQSRLALAMTLLCVLLSVQLISWYSLPLSSSSPATNYKVLSANVWVSNTDAQRILAFVMKEQPDLALFMEVNDVMGEQLASALKTILPYSSNQLTPYRLGTVLYSKNPLTDVQLQQFNTRSAAHMSARVEINGKPMSVVGIHPFPPVRPSMFADRNQAFAAVSDYVKLQSDPVILVGDFNASMWSPYYRQLVHQTGLKNSRAGFGLLPTWPSSLSYVKLPQLNALTRLVQIPIDHCLASSSLKVVGMHTGPDIGSDHLPIVVDFQLDNSAT</sequence>
<dbReference type="Proteomes" id="UP000249354">
    <property type="component" value="Unassembled WGS sequence"/>
</dbReference>
<feature type="domain" description="Endonuclease/exonuclease/phosphatase" evidence="2">
    <location>
        <begin position="99"/>
        <end position="316"/>
    </location>
</feature>
<dbReference type="EMBL" id="QBMC01000164">
    <property type="protein sequence ID" value="PZO11961.1"/>
    <property type="molecule type" value="Genomic_DNA"/>
</dbReference>
<comment type="caution">
    <text evidence="3">The sequence shown here is derived from an EMBL/GenBank/DDBJ whole genome shotgun (WGS) entry which is preliminary data.</text>
</comment>
<evidence type="ECO:0000313" key="3">
    <source>
        <dbReference type="EMBL" id="PZO11961.1"/>
    </source>
</evidence>
<keyword evidence="1" id="KW-1133">Transmembrane helix</keyword>
<evidence type="ECO:0000313" key="4">
    <source>
        <dbReference type="Proteomes" id="UP000249354"/>
    </source>
</evidence>
<protein>
    <recommendedName>
        <fullName evidence="2">Endonuclease/exonuclease/phosphatase domain-containing protein</fullName>
    </recommendedName>
</protein>
<organism evidence="3 4">
    <name type="scientific">Leptolyngbya foveolarum</name>
    <dbReference type="NCBI Taxonomy" id="47253"/>
    <lineage>
        <taxon>Bacteria</taxon>
        <taxon>Bacillati</taxon>
        <taxon>Cyanobacteriota</taxon>
        <taxon>Cyanophyceae</taxon>
        <taxon>Leptolyngbyales</taxon>
        <taxon>Leptolyngbyaceae</taxon>
        <taxon>Leptolyngbya group</taxon>
        <taxon>Leptolyngbya</taxon>
    </lineage>
</organism>
<keyword evidence="1" id="KW-0812">Transmembrane</keyword>
<name>A0A2W4VIG5_9CYAN</name>
<reference evidence="3 4" key="2">
    <citation type="submission" date="2018-06" db="EMBL/GenBank/DDBJ databases">
        <title>Metagenomic assembly of (sub)arctic Cyanobacteria and their associated microbiome from non-axenic cultures.</title>
        <authorList>
            <person name="Baurain D."/>
        </authorList>
    </citation>
    <scope>NUCLEOTIDE SEQUENCE [LARGE SCALE GENOMIC DNA]</scope>
    <source>
        <strain evidence="3">ULC129bin1</strain>
    </source>
</reference>
<gene>
    <name evidence="3" type="ORF">DCF25_18450</name>
</gene>
<dbReference type="Pfam" id="PF03372">
    <property type="entry name" value="Exo_endo_phos"/>
    <property type="match status" value="1"/>
</dbReference>
<reference evidence="4" key="1">
    <citation type="submission" date="2018-04" db="EMBL/GenBank/DDBJ databases">
        <authorList>
            <person name="Cornet L."/>
        </authorList>
    </citation>
    <scope>NUCLEOTIDE SEQUENCE [LARGE SCALE GENOMIC DNA]</scope>
</reference>
<dbReference type="SUPFAM" id="SSF56219">
    <property type="entry name" value="DNase I-like"/>
    <property type="match status" value="1"/>
</dbReference>
<dbReference type="AlphaFoldDB" id="A0A2W4VIG5"/>
<dbReference type="Gene3D" id="3.60.10.10">
    <property type="entry name" value="Endonuclease/exonuclease/phosphatase"/>
    <property type="match status" value="1"/>
</dbReference>
<feature type="transmembrane region" description="Helical" evidence="1">
    <location>
        <begin position="39"/>
        <end position="59"/>
    </location>
</feature>
<accession>A0A2W4VIG5</accession>
<dbReference type="InterPro" id="IPR005135">
    <property type="entry name" value="Endo/exonuclease/phosphatase"/>
</dbReference>